<dbReference type="PANTHER" id="PTHR33376:SF5">
    <property type="entry name" value="EXTRACYTOPLASMIC SOLUTE RECEPTOR PROTEIN"/>
    <property type="match status" value="1"/>
</dbReference>
<evidence type="ECO:0000256" key="1">
    <source>
        <dbReference type="ARBA" id="ARBA00022729"/>
    </source>
</evidence>
<dbReference type="InterPro" id="IPR006311">
    <property type="entry name" value="TAT_signal"/>
</dbReference>
<accession>A0A5B8R838</accession>
<organism evidence="2">
    <name type="scientific">uncultured organism</name>
    <dbReference type="NCBI Taxonomy" id="155900"/>
    <lineage>
        <taxon>unclassified sequences</taxon>
        <taxon>environmental samples</taxon>
    </lineage>
</organism>
<reference evidence="2" key="1">
    <citation type="submission" date="2019-06" db="EMBL/GenBank/DDBJ databases">
        <authorList>
            <person name="Murdoch R.W."/>
            <person name="Fathepure B."/>
        </authorList>
    </citation>
    <scope>NUCLEOTIDE SEQUENCE</scope>
</reference>
<dbReference type="InterPro" id="IPR018389">
    <property type="entry name" value="DctP_fam"/>
</dbReference>
<sequence length="374" mass="41722">MKRRDFVKSAGAGAVAGAAAVGAPYVHAQGPRIRWRMATSWPTSLETLYGGAEDFCKRLSMLTEGRFDVRTYAAGELVGGLQVLDACQSGTAEMGHTASYYYVGKEPTLALDTAIPFGMTTRMQNAWMYYGGGSELLNNEVFSNFNIKAFPGGNTTTQMGGWFRKRVDGLADLKGLKMRIPGFGGKIMSSLGVNVQTLAAAEIYPALERGVIDATEFVGPYDDERLGFWQVAKNYYYPSWWEPSAMFSIYVNKDAYDKLPDSYKEAIRIAAADSNVRMVAHYDYLNPIALNKLVERGVKLRKFSDEIMAAAQKNAFEMYEGMAAENKTWAKVYKHWKDFRDSQYAWHGTNELAYTDFALRRVDTSKLGLETDDS</sequence>
<proteinExistence type="predicted"/>
<dbReference type="AlphaFoldDB" id="A0A5B8R838"/>
<dbReference type="PANTHER" id="PTHR33376">
    <property type="match status" value="1"/>
</dbReference>
<dbReference type="Gene3D" id="3.40.190.170">
    <property type="entry name" value="Bacterial extracellular solute-binding protein, family 7"/>
    <property type="match status" value="1"/>
</dbReference>
<name>A0A5B8R838_9ZZZZ</name>
<dbReference type="InterPro" id="IPR026289">
    <property type="entry name" value="SBP_TakP-like"/>
</dbReference>
<evidence type="ECO:0000313" key="2">
    <source>
        <dbReference type="EMBL" id="QEA04138.1"/>
    </source>
</evidence>
<gene>
    <name evidence="2" type="ORF">KBTEX_00441</name>
</gene>
<dbReference type="InterPro" id="IPR038404">
    <property type="entry name" value="TRAP_DctP_sf"/>
</dbReference>
<keyword evidence="1" id="KW-0732">Signal</keyword>
<dbReference type="EMBL" id="MN079080">
    <property type="protein sequence ID" value="QEA04138.1"/>
    <property type="molecule type" value="Genomic_DNA"/>
</dbReference>
<dbReference type="Pfam" id="PF03480">
    <property type="entry name" value="DctP"/>
    <property type="match status" value="1"/>
</dbReference>
<protein>
    <submittedName>
        <fullName evidence="2">Monocarboxylate 2-oxoacid-binding periplasmic protein</fullName>
    </submittedName>
</protein>
<dbReference type="PIRSF" id="PIRSF039026">
    <property type="entry name" value="SiaP"/>
    <property type="match status" value="1"/>
</dbReference>
<dbReference type="GO" id="GO:0055085">
    <property type="term" value="P:transmembrane transport"/>
    <property type="evidence" value="ECO:0007669"/>
    <property type="project" value="InterPro"/>
</dbReference>
<dbReference type="Gene3D" id="3.40.190.10">
    <property type="entry name" value="Periplasmic binding protein-like II"/>
    <property type="match status" value="1"/>
</dbReference>
<dbReference type="PROSITE" id="PS51318">
    <property type="entry name" value="TAT"/>
    <property type="match status" value="1"/>
</dbReference>